<comment type="caution">
    <text evidence="5">The sequence shown here is derived from an EMBL/GenBank/DDBJ whole genome shotgun (WGS) entry which is preliminary data.</text>
</comment>
<dbReference type="CDD" id="cd01542">
    <property type="entry name" value="PBP1_TreR-like"/>
    <property type="match status" value="1"/>
</dbReference>
<keyword evidence="6" id="KW-1185">Reference proteome</keyword>
<dbReference type="PRINTS" id="PR00036">
    <property type="entry name" value="HTHLACI"/>
</dbReference>
<accession>A0A4S2EZ37</accession>
<dbReference type="CDD" id="cd01392">
    <property type="entry name" value="HTH_LacI"/>
    <property type="match status" value="1"/>
</dbReference>
<dbReference type="GO" id="GO:0003700">
    <property type="term" value="F:DNA-binding transcription factor activity"/>
    <property type="evidence" value="ECO:0007669"/>
    <property type="project" value="TreeGrafter"/>
</dbReference>
<reference evidence="5 6" key="1">
    <citation type="submission" date="2019-04" db="EMBL/GenBank/DDBJ databases">
        <title>Microbes associate with the intestines of laboratory mice.</title>
        <authorList>
            <person name="Navarre W."/>
            <person name="Wong E."/>
            <person name="Huang K."/>
            <person name="Tropini C."/>
            <person name="Ng K."/>
            <person name="Yu B."/>
        </authorList>
    </citation>
    <scope>NUCLEOTIDE SEQUENCE [LARGE SCALE GENOMIC DNA]</scope>
    <source>
        <strain evidence="5 6">NM07_P-09</strain>
    </source>
</reference>
<protein>
    <submittedName>
        <fullName evidence="5">LacI family transcriptional regulator</fullName>
    </submittedName>
</protein>
<sequence>MATIKDVAKIAGVSSAMVSRYLNDGYVAAEKRPLIAAAIMECGYRPSQQARNLRRGRSKLVGVVVPRINSESVARITAGVEQGLSAAGYQMLLANTDNDPQLELDYLELFAAYPVDGLILVGTTVDQAHKDFFERCQVPAVVVGQRYEGVSCVLQDDFGAARSLAAKLAAAKPGARFAYLAVDPQDEAVGVSRLRGFKEGLAEWGASLDPTYIKRCEFSSESGLQVTRQLLDEAAAAKTNIDYICCSTDLIAAGALRAVGERGLHQGKSAITVTGFGDNQVVSMLTGGIPTVHFTYRTSGKKSAEMLIEQLEHPGELPVSTIMGYRVVAL</sequence>
<dbReference type="InterPro" id="IPR028082">
    <property type="entry name" value="Peripla_BP_I"/>
</dbReference>
<keyword evidence="3" id="KW-0804">Transcription</keyword>
<dbReference type="RefSeq" id="WP_136013050.1">
    <property type="nucleotide sequence ID" value="NZ_SRYE01000005.1"/>
</dbReference>
<evidence type="ECO:0000313" key="6">
    <source>
        <dbReference type="Proteomes" id="UP000310263"/>
    </source>
</evidence>
<dbReference type="SMART" id="SM00354">
    <property type="entry name" value="HTH_LACI"/>
    <property type="match status" value="1"/>
</dbReference>
<dbReference type="Proteomes" id="UP000310263">
    <property type="component" value="Unassembled WGS sequence"/>
</dbReference>
<dbReference type="PANTHER" id="PTHR30146">
    <property type="entry name" value="LACI-RELATED TRANSCRIPTIONAL REPRESSOR"/>
    <property type="match status" value="1"/>
</dbReference>
<keyword evidence="1" id="KW-0805">Transcription regulation</keyword>
<evidence type="ECO:0000256" key="2">
    <source>
        <dbReference type="ARBA" id="ARBA00023125"/>
    </source>
</evidence>
<organism evidence="5 6">
    <name type="scientific">Muricaecibacterium torontonense</name>
    <dbReference type="NCBI Taxonomy" id="3032871"/>
    <lineage>
        <taxon>Bacteria</taxon>
        <taxon>Bacillati</taxon>
        <taxon>Actinomycetota</taxon>
        <taxon>Coriobacteriia</taxon>
        <taxon>Coriobacteriales</taxon>
        <taxon>Atopobiaceae</taxon>
        <taxon>Muricaecibacterium</taxon>
    </lineage>
</organism>
<keyword evidence="2" id="KW-0238">DNA-binding</keyword>
<dbReference type="OrthoDB" id="3180992at2"/>
<dbReference type="SUPFAM" id="SSF47413">
    <property type="entry name" value="lambda repressor-like DNA-binding domains"/>
    <property type="match status" value="1"/>
</dbReference>
<dbReference type="SUPFAM" id="SSF53822">
    <property type="entry name" value="Periplasmic binding protein-like I"/>
    <property type="match status" value="1"/>
</dbReference>
<dbReference type="Gene3D" id="1.10.260.40">
    <property type="entry name" value="lambda repressor-like DNA-binding domains"/>
    <property type="match status" value="1"/>
</dbReference>
<dbReference type="PANTHER" id="PTHR30146:SF109">
    <property type="entry name" value="HTH-TYPE TRANSCRIPTIONAL REGULATOR GALS"/>
    <property type="match status" value="1"/>
</dbReference>
<feature type="domain" description="HTH lacI-type" evidence="4">
    <location>
        <begin position="2"/>
        <end position="55"/>
    </location>
</feature>
<dbReference type="InterPro" id="IPR000843">
    <property type="entry name" value="HTH_LacI"/>
</dbReference>
<dbReference type="AlphaFoldDB" id="A0A4S2EZ37"/>
<dbReference type="Pfam" id="PF13407">
    <property type="entry name" value="Peripla_BP_4"/>
    <property type="match status" value="1"/>
</dbReference>
<proteinExistence type="predicted"/>
<evidence type="ECO:0000256" key="1">
    <source>
        <dbReference type="ARBA" id="ARBA00023015"/>
    </source>
</evidence>
<name>A0A4S2EZ37_9ACTN</name>
<dbReference type="InterPro" id="IPR025997">
    <property type="entry name" value="SBP_2_dom"/>
</dbReference>
<gene>
    <name evidence="5" type="ORF">E5334_07900</name>
</gene>
<evidence type="ECO:0000256" key="3">
    <source>
        <dbReference type="ARBA" id="ARBA00023163"/>
    </source>
</evidence>
<dbReference type="PROSITE" id="PS50932">
    <property type="entry name" value="HTH_LACI_2"/>
    <property type="match status" value="1"/>
</dbReference>
<dbReference type="InterPro" id="IPR010982">
    <property type="entry name" value="Lambda_DNA-bd_dom_sf"/>
</dbReference>
<dbReference type="GO" id="GO:0000976">
    <property type="term" value="F:transcription cis-regulatory region binding"/>
    <property type="evidence" value="ECO:0007669"/>
    <property type="project" value="TreeGrafter"/>
</dbReference>
<dbReference type="Pfam" id="PF00356">
    <property type="entry name" value="LacI"/>
    <property type="match status" value="1"/>
</dbReference>
<dbReference type="Gene3D" id="3.40.50.2300">
    <property type="match status" value="2"/>
</dbReference>
<dbReference type="EMBL" id="SRYE01000005">
    <property type="protein sequence ID" value="TGY61327.1"/>
    <property type="molecule type" value="Genomic_DNA"/>
</dbReference>
<evidence type="ECO:0000259" key="4">
    <source>
        <dbReference type="PROSITE" id="PS50932"/>
    </source>
</evidence>
<evidence type="ECO:0000313" key="5">
    <source>
        <dbReference type="EMBL" id="TGY61327.1"/>
    </source>
</evidence>